<comment type="caution">
    <text evidence="2">The sequence shown here is derived from an EMBL/GenBank/DDBJ whole genome shotgun (WGS) entry which is preliminary data.</text>
</comment>
<gene>
    <name evidence="2" type="ORF">SNR37_002351</name>
</gene>
<dbReference type="EMBL" id="JAYDYW010000004">
    <property type="protein sequence ID" value="MEE1672940.1"/>
    <property type="molecule type" value="Genomic_DNA"/>
</dbReference>
<evidence type="ECO:0000313" key="3">
    <source>
        <dbReference type="Proteomes" id="UP001310248"/>
    </source>
</evidence>
<evidence type="ECO:0000256" key="1">
    <source>
        <dbReference type="SAM" id="SignalP"/>
    </source>
</evidence>
<dbReference type="Pfam" id="PF06037">
    <property type="entry name" value="DUF922"/>
    <property type="match status" value="1"/>
</dbReference>
<proteinExistence type="predicted"/>
<evidence type="ECO:0000313" key="2">
    <source>
        <dbReference type="EMBL" id="MEE1672940.1"/>
    </source>
</evidence>
<dbReference type="InterPro" id="IPR010321">
    <property type="entry name" value="DUF922"/>
</dbReference>
<organism evidence="2 3">
    <name type="scientific">Agarivorans aestuarii</name>
    <dbReference type="NCBI Taxonomy" id="1563703"/>
    <lineage>
        <taxon>Bacteria</taxon>
        <taxon>Pseudomonadati</taxon>
        <taxon>Pseudomonadota</taxon>
        <taxon>Gammaproteobacteria</taxon>
        <taxon>Alteromonadales</taxon>
        <taxon>Alteromonadaceae</taxon>
        <taxon>Agarivorans</taxon>
    </lineage>
</organism>
<feature type="chain" id="PRO_5045451993" evidence="1">
    <location>
        <begin position="25"/>
        <end position="190"/>
    </location>
</feature>
<dbReference type="RefSeq" id="WP_329774333.1">
    <property type="nucleotide sequence ID" value="NZ_JAYDYW010000004.1"/>
</dbReference>
<accession>A0ABU7G377</accession>
<sequence>MKPARWIRQGVVAVCVLFSVYAQSASVQSSIEYYDISAHDLNQLRNQLQAQGPEKRGNRYSIAAQYTMNWTPKVQIRNDRCEALKPELQLSADLVMPRWISQSKADFAAQQSWIGYIAAAQQYHQKITRLIEQSVDRFVQQTQGLSATECDKLEALINAKGRAALASAQQKVRTYQRQTRHGESLGLTIP</sequence>
<reference evidence="3" key="1">
    <citation type="submission" date="2023-07" db="EMBL/GenBank/DDBJ databases">
        <title>Draft genome sequence of Agarivorans aestuarii strain ZMCS4, a CAZymes producing bacteria isolated from the marine brown algae Clodostephus spongiosus.</title>
        <authorList>
            <person name="Lorente B."/>
            <person name="Cabral C."/>
            <person name="Frias J."/>
            <person name="Faria J."/>
            <person name="Toubarro D."/>
        </authorList>
    </citation>
    <scope>NUCLEOTIDE SEQUENCE [LARGE SCALE GENOMIC DNA]</scope>
    <source>
        <strain evidence="3">ZMCS4</strain>
    </source>
</reference>
<protein>
    <submittedName>
        <fullName evidence="2">DUF922 domain-containing protein</fullName>
    </submittedName>
</protein>
<keyword evidence="1" id="KW-0732">Signal</keyword>
<feature type="signal peptide" evidence="1">
    <location>
        <begin position="1"/>
        <end position="24"/>
    </location>
</feature>
<keyword evidence="3" id="KW-1185">Reference proteome</keyword>
<name>A0ABU7G377_9ALTE</name>
<dbReference type="Proteomes" id="UP001310248">
    <property type="component" value="Unassembled WGS sequence"/>
</dbReference>